<feature type="non-terminal residue" evidence="1">
    <location>
        <position position="58"/>
    </location>
</feature>
<dbReference type="AlphaFoldDB" id="A0A392UYW0"/>
<proteinExistence type="predicted"/>
<dbReference type="FunFam" id="3.30.70.270:FF:000020">
    <property type="entry name" value="Transposon Tf2-6 polyprotein-like Protein"/>
    <property type="match status" value="1"/>
</dbReference>
<dbReference type="Gene3D" id="3.30.70.270">
    <property type="match status" value="1"/>
</dbReference>
<dbReference type="SUPFAM" id="SSF56672">
    <property type="entry name" value="DNA/RNA polymerases"/>
    <property type="match status" value="1"/>
</dbReference>
<dbReference type="EMBL" id="LXQA010989619">
    <property type="protein sequence ID" value="MCI80179.1"/>
    <property type="molecule type" value="Genomic_DNA"/>
</dbReference>
<name>A0A392UYW0_9FABA</name>
<keyword evidence="2" id="KW-1185">Reference proteome</keyword>
<evidence type="ECO:0008006" key="3">
    <source>
        <dbReference type="Google" id="ProtNLM"/>
    </source>
</evidence>
<organism evidence="1 2">
    <name type="scientific">Trifolium medium</name>
    <dbReference type="NCBI Taxonomy" id="97028"/>
    <lineage>
        <taxon>Eukaryota</taxon>
        <taxon>Viridiplantae</taxon>
        <taxon>Streptophyta</taxon>
        <taxon>Embryophyta</taxon>
        <taxon>Tracheophyta</taxon>
        <taxon>Spermatophyta</taxon>
        <taxon>Magnoliopsida</taxon>
        <taxon>eudicotyledons</taxon>
        <taxon>Gunneridae</taxon>
        <taxon>Pentapetalae</taxon>
        <taxon>rosids</taxon>
        <taxon>fabids</taxon>
        <taxon>Fabales</taxon>
        <taxon>Fabaceae</taxon>
        <taxon>Papilionoideae</taxon>
        <taxon>50 kb inversion clade</taxon>
        <taxon>NPAAA clade</taxon>
        <taxon>Hologalegina</taxon>
        <taxon>IRL clade</taxon>
        <taxon>Trifolieae</taxon>
        <taxon>Trifolium</taxon>
    </lineage>
</organism>
<dbReference type="Proteomes" id="UP000265520">
    <property type="component" value="Unassembled WGS sequence"/>
</dbReference>
<reference evidence="1 2" key="1">
    <citation type="journal article" date="2018" name="Front. Plant Sci.">
        <title>Red Clover (Trifolium pratense) and Zigzag Clover (T. medium) - A Picture of Genomic Similarities and Differences.</title>
        <authorList>
            <person name="Dluhosova J."/>
            <person name="Istvanek J."/>
            <person name="Nedelnik J."/>
            <person name="Repkova J."/>
        </authorList>
    </citation>
    <scope>NUCLEOTIDE SEQUENCE [LARGE SCALE GENOMIC DNA]</scope>
    <source>
        <strain evidence="2">cv. 10/8</strain>
        <tissue evidence="1">Leaf</tissue>
    </source>
</reference>
<protein>
    <recommendedName>
        <fullName evidence="3">Mitochondrial protein</fullName>
    </recommendedName>
</protein>
<comment type="caution">
    <text evidence="1">The sequence shown here is derived from an EMBL/GenBank/DDBJ whole genome shotgun (WGS) entry which is preliminary data.</text>
</comment>
<evidence type="ECO:0000313" key="1">
    <source>
        <dbReference type="EMBL" id="MCI80179.1"/>
    </source>
</evidence>
<dbReference type="PANTHER" id="PTHR33064">
    <property type="entry name" value="POL PROTEIN"/>
    <property type="match status" value="1"/>
</dbReference>
<dbReference type="InterPro" id="IPR043502">
    <property type="entry name" value="DNA/RNA_pol_sf"/>
</dbReference>
<evidence type="ECO:0000313" key="2">
    <source>
        <dbReference type="Proteomes" id="UP000265520"/>
    </source>
</evidence>
<sequence length="58" mass="6717">MDKDKVQTVLEWPQPNNVKQLRGFLGLTGYYRRFVKGYAAIAAPLTDLLKKEAFKWTT</sequence>
<dbReference type="InterPro" id="IPR043128">
    <property type="entry name" value="Rev_trsase/Diguanyl_cyclase"/>
</dbReference>
<accession>A0A392UYW0</accession>
<dbReference type="PANTHER" id="PTHR33064:SF40">
    <property type="entry name" value="REVERSE TRANSCRIPTASE_RETROTRANSPOSON-DERIVED PROTEIN RNASE H-LIKE DOMAIN-CONTAINING PROTEIN"/>
    <property type="match status" value="1"/>
</dbReference>
<dbReference type="InterPro" id="IPR051320">
    <property type="entry name" value="Viral_Replic_Matur_Polypro"/>
</dbReference>